<evidence type="ECO:0000256" key="1">
    <source>
        <dbReference type="SAM" id="MobiDB-lite"/>
    </source>
</evidence>
<dbReference type="Gene3D" id="3.10.180.10">
    <property type="entry name" value="2,3-Dihydroxybiphenyl 1,2-Dioxygenase, domain 1"/>
    <property type="match status" value="2"/>
</dbReference>
<dbReference type="InterPro" id="IPR037523">
    <property type="entry name" value="VOC_core"/>
</dbReference>
<dbReference type="InterPro" id="IPR029068">
    <property type="entry name" value="Glyas_Bleomycin-R_OHBP_Dase"/>
</dbReference>
<comment type="caution">
    <text evidence="3">The sequence shown here is derived from an EMBL/GenBank/DDBJ whole genome shotgun (WGS) entry which is preliminary data.</text>
</comment>
<name>A0A7Y9EEI6_9ACTN</name>
<dbReference type="PANTHER" id="PTHR33993">
    <property type="entry name" value="GLYOXALASE-RELATED"/>
    <property type="match status" value="1"/>
</dbReference>
<dbReference type="CDD" id="cd07247">
    <property type="entry name" value="SgaA_N_like"/>
    <property type="match status" value="1"/>
</dbReference>
<dbReference type="PROSITE" id="PS51819">
    <property type="entry name" value="VOC"/>
    <property type="match status" value="1"/>
</dbReference>
<evidence type="ECO:0000313" key="4">
    <source>
        <dbReference type="Proteomes" id="UP000529783"/>
    </source>
</evidence>
<dbReference type="RefSeq" id="WP_179843588.1">
    <property type="nucleotide sequence ID" value="NZ_JACCBA010000001.1"/>
</dbReference>
<protein>
    <recommendedName>
        <fullName evidence="2">VOC domain-containing protein</fullName>
    </recommendedName>
</protein>
<dbReference type="AlphaFoldDB" id="A0A7Y9EEI6"/>
<accession>A0A7Y9EEI6</accession>
<gene>
    <name evidence="3" type="ORF">BJY14_002288</name>
</gene>
<feature type="region of interest" description="Disordered" evidence="1">
    <location>
        <begin position="220"/>
        <end position="303"/>
    </location>
</feature>
<sequence>MPEVTAFPPGHPTWAELATPDPQASERFYRGLFGWSSYTLTVGDLGDYEIFTLGGVQGPEVAGMQALAYDSATASWTCYFRSDDLPATLAAVREAGGLETLEPTDIADLGRMALCSDPEGADFGLWYPYNLKGAGVVDEPSAMIWVELAARDIQRARRFYGAVFGWRAVDRDYYDSVYTHWKVGDRAVAGMVSMDEHWPPGYPSHWTPFFWVSDCDASAAPGRRARRPGPHPPDRHQALPVLRRHRPDRRSPGTGHPHHGRPGRARTPLTSARQVSGRGARSRARAARPGSAGGRGASGRARR</sequence>
<keyword evidence="4" id="KW-1185">Reference proteome</keyword>
<dbReference type="InterPro" id="IPR052164">
    <property type="entry name" value="Anthracycline_SecMetBiosynth"/>
</dbReference>
<dbReference type="PANTHER" id="PTHR33993:SF14">
    <property type="entry name" value="GB|AAF24581.1"/>
    <property type="match status" value="1"/>
</dbReference>
<dbReference type="SUPFAM" id="SSF54593">
    <property type="entry name" value="Glyoxalase/Bleomycin resistance protein/Dihydroxybiphenyl dioxygenase"/>
    <property type="match status" value="1"/>
</dbReference>
<feature type="domain" description="VOC" evidence="2">
    <location>
        <begin position="11"/>
        <end position="128"/>
    </location>
</feature>
<evidence type="ECO:0000259" key="2">
    <source>
        <dbReference type="PROSITE" id="PS51819"/>
    </source>
</evidence>
<reference evidence="3 4" key="1">
    <citation type="submission" date="2020-07" db="EMBL/GenBank/DDBJ databases">
        <title>Sequencing the genomes of 1000 actinobacteria strains.</title>
        <authorList>
            <person name="Klenk H.-P."/>
        </authorList>
    </citation>
    <scope>NUCLEOTIDE SEQUENCE [LARGE SCALE GENOMIC DNA]</scope>
    <source>
        <strain evidence="3 4">DSM 40398</strain>
    </source>
</reference>
<dbReference type="Proteomes" id="UP000529783">
    <property type="component" value="Unassembled WGS sequence"/>
</dbReference>
<evidence type="ECO:0000313" key="3">
    <source>
        <dbReference type="EMBL" id="NYD46305.1"/>
    </source>
</evidence>
<organism evidence="3 4">
    <name type="scientific">Actinomadura luteofluorescens</name>
    <dbReference type="NCBI Taxonomy" id="46163"/>
    <lineage>
        <taxon>Bacteria</taxon>
        <taxon>Bacillati</taxon>
        <taxon>Actinomycetota</taxon>
        <taxon>Actinomycetes</taxon>
        <taxon>Streptosporangiales</taxon>
        <taxon>Thermomonosporaceae</taxon>
        <taxon>Actinomadura</taxon>
    </lineage>
</organism>
<dbReference type="EMBL" id="JACCBA010000001">
    <property type="protein sequence ID" value="NYD46305.1"/>
    <property type="molecule type" value="Genomic_DNA"/>
</dbReference>
<proteinExistence type="predicted"/>